<keyword evidence="1" id="KW-1133">Transmembrane helix</keyword>
<dbReference type="Pfam" id="PF09515">
    <property type="entry name" value="Thia_YuaJ"/>
    <property type="match status" value="1"/>
</dbReference>
<evidence type="ECO:0000313" key="3">
    <source>
        <dbReference type="Proteomes" id="UP000637513"/>
    </source>
</evidence>
<feature type="transmembrane region" description="Helical" evidence="1">
    <location>
        <begin position="12"/>
        <end position="29"/>
    </location>
</feature>
<gene>
    <name evidence="2" type="ORF">H8700_05415</name>
</gene>
<dbReference type="Gene3D" id="1.10.1760.20">
    <property type="match status" value="1"/>
</dbReference>
<dbReference type="EMBL" id="JACRSW010000018">
    <property type="protein sequence ID" value="MBC8557142.1"/>
    <property type="molecule type" value="Genomic_DNA"/>
</dbReference>
<keyword evidence="1" id="KW-0472">Membrane</keyword>
<dbReference type="InterPro" id="IPR012651">
    <property type="entry name" value="Thia_Transptr_ThiT"/>
</dbReference>
<name>A0ABR7MTK3_9FIRM</name>
<dbReference type="Proteomes" id="UP000637513">
    <property type="component" value="Unassembled WGS sequence"/>
</dbReference>
<organism evidence="2 3">
    <name type="scientific">Jutongia hominis</name>
    <dbReference type="NCBI Taxonomy" id="2763664"/>
    <lineage>
        <taxon>Bacteria</taxon>
        <taxon>Bacillati</taxon>
        <taxon>Bacillota</taxon>
        <taxon>Clostridia</taxon>
        <taxon>Lachnospirales</taxon>
        <taxon>Lachnospiraceae</taxon>
        <taxon>Jutongia</taxon>
    </lineage>
</organism>
<protein>
    <submittedName>
        <fullName evidence="2">Energy-coupled thiamine transporter ThiT</fullName>
    </submittedName>
</protein>
<comment type="caution">
    <text evidence="2">The sequence shown here is derived from an EMBL/GenBank/DDBJ whole genome shotgun (WGS) entry which is preliminary data.</text>
</comment>
<sequence>MINNGLRRKELRFLCSFLSGCLLWGSYAPEGMNVALYSLLYNGFYMLPNIIIGVVVIVALGKVAPGFLFEKE</sequence>
<keyword evidence="3" id="KW-1185">Reference proteome</keyword>
<proteinExistence type="predicted"/>
<reference evidence="2 3" key="1">
    <citation type="submission" date="2020-08" db="EMBL/GenBank/DDBJ databases">
        <title>Genome public.</title>
        <authorList>
            <person name="Liu C."/>
            <person name="Sun Q."/>
        </authorList>
    </citation>
    <scope>NUCLEOTIDE SEQUENCE [LARGE SCALE GENOMIC DNA]</scope>
    <source>
        <strain evidence="2 3">BX3</strain>
    </source>
</reference>
<evidence type="ECO:0000313" key="2">
    <source>
        <dbReference type="EMBL" id="MBC8557142.1"/>
    </source>
</evidence>
<feature type="transmembrane region" description="Helical" evidence="1">
    <location>
        <begin position="49"/>
        <end position="69"/>
    </location>
</feature>
<evidence type="ECO:0000256" key="1">
    <source>
        <dbReference type="SAM" id="Phobius"/>
    </source>
</evidence>
<accession>A0ABR7MTK3</accession>
<keyword evidence="1" id="KW-0812">Transmembrane</keyword>